<keyword evidence="7" id="KW-1185">Reference proteome</keyword>
<evidence type="ECO:0000313" key="7">
    <source>
        <dbReference type="Proteomes" id="UP000505020"/>
    </source>
</evidence>
<dbReference type="SUPFAM" id="SSF52540">
    <property type="entry name" value="P-loop containing nucleoside triphosphate hydrolases"/>
    <property type="match status" value="1"/>
</dbReference>
<sequence>MELITLKLQNFRQFYGEQSIHFSTDQDQNVTVIHGSNGSGKTTLLNAFTWLFYDNISLPKPGKLVSERAVAEVNSGDSVRVSVSLVFEHEGTEYEATRIKKFGKREGISAVEQSSEIRLEFTDEHGNLKTRSNPGTMLNQIMPERLKEIFFFDGETIDELSAIDGQEKIQEAIRNIMGLTILERSKRHLGHAVEKYEQIAQEQGSEELSNLISEKQEITQQITTKEDTLESHRKSKSETEDEVSDIEDRLSQLEGSRELQIERDNLKEELADVNSDIEAINDDIAREISERGFLPFAMPAVEETGKMLQKKREKGEIPSDIKTHFVDDLLDLKECICGRPLKEGTDPYEEVKGWRERAGSTEIEETAMSIVGRLSELGGDQEKLYSEIERHLSRRAQKADKKQEIQERLDEISSQLSDEEQESISELESRRSNLLGKIGEYEEKIRNLDSEIEELKDKRETLEDEIAEAKEENEKAQLARKRAQTAAYLQSQISTLFQQYQDEVRQNVNERVNEIFQDIIAKNYYAKISDNYTLQILKDVGETSEIPVAQSQGERQVASLSFIATLISLARERYESDEDATYFKGGIYPMIMDSPFGSLDPTYQERVSRMLPEMAQQVVVMVTQSQWSEAVANEMEHVAGERYYLDYHDPGEESGTNYEYTDLVRKTGGDY</sequence>
<dbReference type="GeneID" id="55595691"/>
<evidence type="ECO:0000256" key="3">
    <source>
        <dbReference type="SAM" id="Coils"/>
    </source>
</evidence>
<evidence type="ECO:0000313" key="6">
    <source>
        <dbReference type="EMBL" id="QKG93508.1"/>
    </source>
</evidence>
<accession>A0A7D3YF23</accession>
<evidence type="ECO:0000256" key="4">
    <source>
        <dbReference type="SAM" id="MobiDB-lite"/>
    </source>
</evidence>
<reference evidence="6 7" key="1">
    <citation type="submission" date="2020-05" db="EMBL/GenBank/DDBJ databases">
        <title>Halorubrum RHB-C sp.nov., an extremely halophilic archaeon isolated from solar salt farm.</title>
        <authorList>
            <person name="Ho H."/>
            <person name="Danganan R.E."/>
            <person name="Dedeles G.R."/>
            <person name="Kim S.-G."/>
        </authorList>
    </citation>
    <scope>NUCLEOTIDE SEQUENCE [LARGE SCALE GENOMIC DNA]</scope>
    <source>
        <strain evidence="6 7">RHB-C</strain>
    </source>
</reference>
<name>A0A7D3YF23_9EURY</name>
<dbReference type="InterPro" id="IPR038729">
    <property type="entry name" value="Rad50/SbcC_AAA"/>
</dbReference>
<feature type="coiled-coil region" evidence="3">
    <location>
        <begin position="388"/>
        <end position="486"/>
    </location>
</feature>
<comment type="similarity">
    <text evidence="2">Belongs to the Sph1/Sph2 family.</text>
</comment>
<protein>
    <submittedName>
        <fullName evidence="6">AAA family ATPase</fullName>
    </submittedName>
</protein>
<feature type="region of interest" description="Disordered" evidence="4">
    <location>
        <begin position="222"/>
        <end position="245"/>
    </location>
</feature>
<feature type="domain" description="Rad50/SbcC-type AAA" evidence="5">
    <location>
        <begin position="6"/>
        <end position="278"/>
    </location>
</feature>
<dbReference type="EMBL" id="CP053941">
    <property type="protein sequence ID" value="QKG93508.1"/>
    <property type="molecule type" value="Genomic_DNA"/>
</dbReference>
<gene>
    <name evidence="6" type="ORF">HPS36_11775</name>
</gene>
<dbReference type="AlphaFoldDB" id="A0A7D3YF23"/>
<dbReference type="GO" id="GO:0006302">
    <property type="term" value="P:double-strand break repair"/>
    <property type="evidence" value="ECO:0007669"/>
    <property type="project" value="InterPro"/>
</dbReference>
<dbReference type="RefSeq" id="WP_173230281.1">
    <property type="nucleotide sequence ID" value="NZ_CP053941.1"/>
</dbReference>
<dbReference type="GO" id="GO:0016887">
    <property type="term" value="F:ATP hydrolysis activity"/>
    <property type="evidence" value="ECO:0007669"/>
    <property type="project" value="InterPro"/>
</dbReference>
<dbReference type="Proteomes" id="UP000505020">
    <property type="component" value="Chromosome"/>
</dbReference>
<dbReference type="KEGG" id="hsai:HPS36_11775"/>
<dbReference type="Gene3D" id="3.40.50.300">
    <property type="entry name" value="P-loop containing nucleotide triphosphate hydrolases"/>
    <property type="match status" value="2"/>
</dbReference>
<proteinExistence type="inferred from homology"/>
<dbReference type="InterPro" id="IPR027417">
    <property type="entry name" value="P-loop_NTPase"/>
</dbReference>
<evidence type="ECO:0000256" key="1">
    <source>
        <dbReference type="ARBA" id="ARBA00023054"/>
    </source>
</evidence>
<evidence type="ECO:0000256" key="2">
    <source>
        <dbReference type="ARBA" id="ARBA00049666"/>
    </source>
</evidence>
<organism evidence="6 7">
    <name type="scientific">Halorubrum salinarum</name>
    <dbReference type="NCBI Taxonomy" id="2739057"/>
    <lineage>
        <taxon>Archaea</taxon>
        <taxon>Methanobacteriati</taxon>
        <taxon>Methanobacteriota</taxon>
        <taxon>Stenosarchaea group</taxon>
        <taxon>Halobacteria</taxon>
        <taxon>Halobacteriales</taxon>
        <taxon>Haloferacaceae</taxon>
        <taxon>Halorubrum</taxon>
    </lineage>
</organism>
<evidence type="ECO:0000259" key="5">
    <source>
        <dbReference type="Pfam" id="PF13476"/>
    </source>
</evidence>
<dbReference type="PANTHER" id="PTHR32114">
    <property type="entry name" value="ABC TRANSPORTER ABCH.3"/>
    <property type="match status" value="1"/>
</dbReference>
<feature type="compositionally biased region" description="Basic and acidic residues" evidence="4">
    <location>
        <begin position="224"/>
        <end position="238"/>
    </location>
</feature>
<dbReference type="Pfam" id="PF13476">
    <property type="entry name" value="AAA_23"/>
    <property type="match status" value="1"/>
</dbReference>
<dbReference type="PANTHER" id="PTHR32114:SF2">
    <property type="entry name" value="ABC TRANSPORTER ABCH.3"/>
    <property type="match status" value="1"/>
</dbReference>
<keyword evidence="1 3" id="KW-0175">Coiled coil</keyword>